<dbReference type="SMART" id="SM00382">
    <property type="entry name" value="AAA"/>
    <property type="match status" value="1"/>
</dbReference>
<gene>
    <name evidence="4" type="ordered locus">Clole_0141</name>
</gene>
<dbReference type="RefSeq" id="WP_013655199.1">
    <property type="nucleotide sequence ID" value="NC_015275.1"/>
</dbReference>
<evidence type="ECO:0000259" key="3">
    <source>
        <dbReference type="PROSITE" id="PS50893"/>
    </source>
</evidence>
<keyword evidence="1" id="KW-0547">Nucleotide-binding</keyword>
<sequence>MVKIEHVSKSFNGQKVLKDVSIEVKPGSIYGIIGENGVGKSTLIQCLTGIYKLDEGTILIDGQPVYENNLVKEQIGYVADRNQFFNSYRVEQMVTFFEETYPKFSREKFNAYNETFKLNPKTKVKNLSKGMQMRLSLMLNMASMPKVLVLDEPTSGLDALAKKQVLDFIIEQVDETDMTVIISSHHLAELERICDEITMLSKGEVVYQSSVEDLKSKVKKLQVVFDKGAPEDLDKWHGVLNVEHVGSVYYVVTNDYNAALEKRLKLAGAMLVETIGLNLEEVFIYTAISRENIGEEA</sequence>
<keyword evidence="5" id="KW-1185">Reference proteome</keyword>
<name>F2JH83_CELLD</name>
<keyword evidence="2" id="KW-0067">ATP-binding</keyword>
<dbReference type="CDD" id="cd03230">
    <property type="entry name" value="ABC_DR_subfamily_A"/>
    <property type="match status" value="1"/>
</dbReference>
<dbReference type="Pfam" id="PF00005">
    <property type="entry name" value="ABC_tran"/>
    <property type="match status" value="1"/>
</dbReference>
<dbReference type="AlphaFoldDB" id="F2JH83"/>
<dbReference type="PANTHER" id="PTHR43158">
    <property type="entry name" value="SKFA PEPTIDE EXPORT ATP-BINDING PROTEIN SKFE"/>
    <property type="match status" value="1"/>
</dbReference>
<dbReference type="Proteomes" id="UP000008467">
    <property type="component" value="Chromosome"/>
</dbReference>
<reference evidence="4 5" key="1">
    <citation type="journal article" date="2011" name="J. Bacteriol.">
        <title>Complete genome sequence of the cellulose-degrading bacterium Cellulosilyticum lentocellum.</title>
        <authorList>
            <consortium name="US DOE Joint Genome Institute"/>
            <person name="Miller D.A."/>
            <person name="Suen G."/>
            <person name="Bruce D."/>
            <person name="Copeland A."/>
            <person name="Cheng J.F."/>
            <person name="Detter C."/>
            <person name="Goodwin L.A."/>
            <person name="Han C.S."/>
            <person name="Hauser L.J."/>
            <person name="Land M.L."/>
            <person name="Lapidus A."/>
            <person name="Lucas S."/>
            <person name="Meincke L."/>
            <person name="Pitluck S."/>
            <person name="Tapia R."/>
            <person name="Teshima H."/>
            <person name="Woyke T."/>
            <person name="Fox B.G."/>
            <person name="Angert E.R."/>
            <person name="Currie C.R."/>
        </authorList>
    </citation>
    <scope>NUCLEOTIDE SEQUENCE [LARGE SCALE GENOMIC DNA]</scope>
    <source>
        <strain evidence="5">ATCC 49066 / DSM 5427 / NCIMB 11756 / RHM5</strain>
    </source>
</reference>
<accession>F2JH83</accession>
<organism evidence="4 5">
    <name type="scientific">Cellulosilyticum lentocellum (strain ATCC 49066 / DSM 5427 / NCIMB 11756 / RHM5)</name>
    <name type="common">Clostridium lentocellum</name>
    <dbReference type="NCBI Taxonomy" id="642492"/>
    <lineage>
        <taxon>Bacteria</taxon>
        <taxon>Bacillati</taxon>
        <taxon>Bacillota</taxon>
        <taxon>Clostridia</taxon>
        <taxon>Lachnospirales</taxon>
        <taxon>Cellulosilyticaceae</taxon>
        <taxon>Cellulosilyticum</taxon>
    </lineage>
</organism>
<dbReference type="HOGENOM" id="CLU_000604_1_2_9"/>
<dbReference type="Gene3D" id="3.40.50.300">
    <property type="entry name" value="P-loop containing nucleotide triphosphate hydrolases"/>
    <property type="match status" value="1"/>
</dbReference>
<dbReference type="GO" id="GO:0016887">
    <property type="term" value="F:ATP hydrolysis activity"/>
    <property type="evidence" value="ECO:0007669"/>
    <property type="project" value="InterPro"/>
</dbReference>
<dbReference type="eggNOG" id="COG1131">
    <property type="taxonomic scope" value="Bacteria"/>
</dbReference>
<proteinExistence type="predicted"/>
<evidence type="ECO:0000313" key="5">
    <source>
        <dbReference type="Proteomes" id="UP000008467"/>
    </source>
</evidence>
<dbReference type="EMBL" id="CP002582">
    <property type="protein sequence ID" value="ADZ81898.1"/>
    <property type="molecule type" value="Genomic_DNA"/>
</dbReference>
<evidence type="ECO:0000313" key="4">
    <source>
        <dbReference type="EMBL" id="ADZ81898.1"/>
    </source>
</evidence>
<dbReference type="InterPro" id="IPR003593">
    <property type="entry name" value="AAA+_ATPase"/>
</dbReference>
<keyword evidence="4" id="KW-0378">Hydrolase</keyword>
<dbReference type="InterPro" id="IPR003439">
    <property type="entry name" value="ABC_transporter-like_ATP-bd"/>
</dbReference>
<dbReference type="SUPFAM" id="SSF52540">
    <property type="entry name" value="P-loop containing nucleoside triphosphate hydrolases"/>
    <property type="match status" value="1"/>
</dbReference>
<feature type="domain" description="ABC transporter" evidence="3">
    <location>
        <begin position="2"/>
        <end position="227"/>
    </location>
</feature>
<dbReference type="PROSITE" id="PS50893">
    <property type="entry name" value="ABC_TRANSPORTER_2"/>
    <property type="match status" value="1"/>
</dbReference>
<dbReference type="KEGG" id="cle:Clole_0141"/>
<dbReference type="STRING" id="642492.Clole_0141"/>
<evidence type="ECO:0000256" key="1">
    <source>
        <dbReference type="ARBA" id="ARBA00022741"/>
    </source>
</evidence>
<evidence type="ECO:0000256" key="2">
    <source>
        <dbReference type="ARBA" id="ARBA00022840"/>
    </source>
</evidence>
<dbReference type="EC" id="3.6.3.17" evidence="4"/>
<dbReference type="PANTHER" id="PTHR43158:SF10">
    <property type="entry name" value="ABC TRANSPORTER ATP-BINDING PROTEIN YTRB"/>
    <property type="match status" value="1"/>
</dbReference>
<dbReference type="GO" id="GO:0005524">
    <property type="term" value="F:ATP binding"/>
    <property type="evidence" value="ECO:0007669"/>
    <property type="project" value="UniProtKB-KW"/>
</dbReference>
<dbReference type="InterPro" id="IPR027417">
    <property type="entry name" value="P-loop_NTPase"/>
</dbReference>
<protein>
    <submittedName>
        <fullName evidence="4">Monosaccharide-transporting ATPase</fullName>
        <ecNumber evidence="4">3.6.3.17</ecNumber>
    </submittedName>
</protein>